<comment type="caution">
    <text evidence="1">The sequence shown here is derived from an EMBL/GenBank/DDBJ whole genome shotgun (WGS) entry which is preliminary data.</text>
</comment>
<keyword evidence="2" id="KW-1185">Reference proteome</keyword>
<accession>A0AAV5U6S7</accession>
<dbReference type="AlphaFoldDB" id="A0AAV5U6S7"/>
<name>A0AAV5U6S7_9BILA</name>
<proteinExistence type="predicted"/>
<dbReference type="EMBL" id="BTSX01000005">
    <property type="protein sequence ID" value="GMT01824.1"/>
    <property type="molecule type" value="Genomic_DNA"/>
</dbReference>
<evidence type="ECO:0000313" key="2">
    <source>
        <dbReference type="Proteomes" id="UP001432027"/>
    </source>
</evidence>
<feature type="non-terminal residue" evidence="1">
    <location>
        <position position="1"/>
    </location>
</feature>
<organism evidence="1 2">
    <name type="scientific">Pristionchus entomophagus</name>
    <dbReference type="NCBI Taxonomy" id="358040"/>
    <lineage>
        <taxon>Eukaryota</taxon>
        <taxon>Metazoa</taxon>
        <taxon>Ecdysozoa</taxon>
        <taxon>Nematoda</taxon>
        <taxon>Chromadorea</taxon>
        <taxon>Rhabditida</taxon>
        <taxon>Rhabditina</taxon>
        <taxon>Diplogasteromorpha</taxon>
        <taxon>Diplogasteroidea</taxon>
        <taxon>Neodiplogasteridae</taxon>
        <taxon>Pristionchus</taxon>
    </lineage>
</organism>
<sequence>KQVLIHFTSTEHCEKETAAVRNSGFGSVRKKLLNSITDLPLKMAKEDAKLEQDRLKRIGKRNLLRPDGSLGIQPNPMIYCEIALAFEAETIRLNSGQLPSSLISMTETLVRVVKSDVGRKMMAELHEHLGKAPTYCTYCECLTGDRDGFYTHFVSSFHLKGAAKSLKGHGPESDVLTFIVNVLRNDLV</sequence>
<gene>
    <name evidence="1" type="ORF">PENTCL1PPCAC_23998</name>
</gene>
<reference evidence="1" key="1">
    <citation type="submission" date="2023-10" db="EMBL/GenBank/DDBJ databases">
        <title>Genome assembly of Pristionchus species.</title>
        <authorList>
            <person name="Yoshida K."/>
            <person name="Sommer R.J."/>
        </authorList>
    </citation>
    <scope>NUCLEOTIDE SEQUENCE</scope>
    <source>
        <strain evidence="1">RS0144</strain>
    </source>
</reference>
<protein>
    <submittedName>
        <fullName evidence="1">Uncharacterized protein</fullName>
    </submittedName>
</protein>
<dbReference type="Proteomes" id="UP001432027">
    <property type="component" value="Unassembled WGS sequence"/>
</dbReference>
<evidence type="ECO:0000313" key="1">
    <source>
        <dbReference type="EMBL" id="GMT01824.1"/>
    </source>
</evidence>